<protein>
    <submittedName>
        <fullName evidence="1">Uncharacterized protein</fullName>
    </submittedName>
</protein>
<sequence>MEMEVKTRSLEITIISAEDLRCTPGHLIKKISTFVTVRSDPNNSQSTRSYHDGGTCPRWDEKLQLALPPTARSITVEVYCKFGFGRGPTQVGSAEIPISDIVEGYVPAYLLQFLSYRLKRNRERNGIINLSARIVGPDCIGRPMQQKGEKVPLYGNSETAIGIPVGALRRYDFFM</sequence>
<evidence type="ECO:0000313" key="1">
    <source>
        <dbReference type="EMBL" id="KAJ8632338.1"/>
    </source>
</evidence>
<organism evidence="1 2">
    <name type="scientific">Persea americana</name>
    <name type="common">Avocado</name>
    <dbReference type="NCBI Taxonomy" id="3435"/>
    <lineage>
        <taxon>Eukaryota</taxon>
        <taxon>Viridiplantae</taxon>
        <taxon>Streptophyta</taxon>
        <taxon>Embryophyta</taxon>
        <taxon>Tracheophyta</taxon>
        <taxon>Spermatophyta</taxon>
        <taxon>Magnoliopsida</taxon>
        <taxon>Magnoliidae</taxon>
        <taxon>Laurales</taxon>
        <taxon>Lauraceae</taxon>
        <taxon>Persea</taxon>
    </lineage>
</organism>
<name>A0ACC2LGW0_PERAE</name>
<keyword evidence="2" id="KW-1185">Reference proteome</keyword>
<accession>A0ACC2LGW0</accession>
<reference evidence="1 2" key="1">
    <citation type="journal article" date="2022" name="Hortic Res">
        <title>A haplotype resolved chromosomal level avocado genome allows analysis of novel avocado genes.</title>
        <authorList>
            <person name="Nath O."/>
            <person name="Fletcher S.J."/>
            <person name="Hayward A."/>
            <person name="Shaw L.M."/>
            <person name="Masouleh A.K."/>
            <person name="Furtado A."/>
            <person name="Henry R.J."/>
            <person name="Mitter N."/>
        </authorList>
    </citation>
    <scope>NUCLEOTIDE SEQUENCE [LARGE SCALE GENOMIC DNA]</scope>
    <source>
        <strain evidence="2">cv. Hass</strain>
    </source>
</reference>
<dbReference type="Proteomes" id="UP001234297">
    <property type="component" value="Chromosome 8"/>
</dbReference>
<evidence type="ECO:0000313" key="2">
    <source>
        <dbReference type="Proteomes" id="UP001234297"/>
    </source>
</evidence>
<proteinExistence type="predicted"/>
<dbReference type="EMBL" id="CM056816">
    <property type="protein sequence ID" value="KAJ8632338.1"/>
    <property type="molecule type" value="Genomic_DNA"/>
</dbReference>
<comment type="caution">
    <text evidence="1">The sequence shown here is derived from an EMBL/GenBank/DDBJ whole genome shotgun (WGS) entry which is preliminary data.</text>
</comment>
<gene>
    <name evidence="1" type="ORF">MRB53_025674</name>
</gene>